<keyword evidence="14" id="KW-0675">Receptor</keyword>
<evidence type="ECO:0000256" key="11">
    <source>
        <dbReference type="RuleBase" id="RU003357"/>
    </source>
</evidence>
<keyword evidence="10" id="KW-0998">Cell outer membrane</keyword>
<dbReference type="OrthoDB" id="7208812at2"/>
<dbReference type="InterPro" id="IPR039426">
    <property type="entry name" value="TonB-dep_rcpt-like"/>
</dbReference>
<proteinExistence type="inferred from homology"/>
<evidence type="ECO:0000256" key="10">
    <source>
        <dbReference type="ARBA" id="ARBA00023237"/>
    </source>
</evidence>
<evidence type="ECO:0000256" key="3">
    <source>
        <dbReference type="ARBA" id="ARBA00022452"/>
    </source>
</evidence>
<feature type="domain" description="TonB-dependent receptor-like beta-barrel" evidence="12">
    <location>
        <begin position="215"/>
        <end position="634"/>
    </location>
</feature>
<keyword evidence="4" id="KW-0410">Iron transport</keyword>
<evidence type="ECO:0000256" key="6">
    <source>
        <dbReference type="ARBA" id="ARBA00023004"/>
    </source>
</evidence>
<comment type="subcellular location">
    <subcellularLocation>
        <location evidence="1">Cell outer membrane</location>
        <topology evidence="1">Multi-pass membrane protein</topology>
    </subcellularLocation>
</comment>
<evidence type="ECO:0000259" key="13">
    <source>
        <dbReference type="Pfam" id="PF07715"/>
    </source>
</evidence>
<keyword evidence="2" id="KW-0813">Transport</keyword>
<dbReference type="SUPFAM" id="SSF56935">
    <property type="entry name" value="Porins"/>
    <property type="match status" value="1"/>
</dbReference>
<dbReference type="Pfam" id="PF00593">
    <property type="entry name" value="TonB_dep_Rec_b-barrel"/>
    <property type="match status" value="1"/>
</dbReference>
<keyword evidence="5" id="KW-0812">Transmembrane</keyword>
<comment type="caution">
    <text evidence="14">The sequence shown here is derived from an EMBL/GenBank/DDBJ whole genome shotgun (WGS) entry which is preliminary data.</text>
</comment>
<dbReference type="InterPro" id="IPR012910">
    <property type="entry name" value="Plug_dom"/>
</dbReference>
<dbReference type="GO" id="GO:0009279">
    <property type="term" value="C:cell outer membrane"/>
    <property type="evidence" value="ECO:0007669"/>
    <property type="project" value="UniProtKB-SubCell"/>
</dbReference>
<dbReference type="EMBL" id="JFZA02000012">
    <property type="protein sequence ID" value="KFG90695.1"/>
    <property type="molecule type" value="Genomic_DNA"/>
</dbReference>
<protein>
    <submittedName>
        <fullName evidence="14">TonB-dependent receptor</fullName>
    </submittedName>
</protein>
<accession>A0A086PBC7</accession>
<dbReference type="PANTHER" id="PTHR32552:SF81">
    <property type="entry name" value="TONB-DEPENDENT OUTER MEMBRANE RECEPTOR"/>
    <property type="match status" value="1"/>
</dbReference>
<dbReference type="RefSeq" id="WP_037465074.1">
    <property type="nucleotide sequence ID" value="NZ_JFZA02000012.1"/>
</dbReference>
<dbReference type="PATRIC" id="fig|1219045.3.peg.1941"/>
<evidence type="ECO:0000313" key="14">
    <source>
        <dbReference type="EMBL" id="KFG90695.1"/>
    </source>
</evidence>
<feature type="domain" description="TonB-dependent receptor plug" evidence="13">
    <location>
        <begin position="4"/>
        <end position="89"/>
    </location>
</feature>
<dbReference type="Gene3D" id="2.40.170.20">
    <property type="entry name" value="TonB-dependent receptor, beta-barrel domain"/>
    <property type="match status" value="1"/>
</dbReference>
<name>A0A086PBC7_SPHHM</name>
<dbReference type="PANTHER" id="PTHR32552">
    <property type="entry name" value="FERRICHROME IRON RECEPTOR-RELATED"/>
    <property type="match status" value="1"/>
</dbReference>
<evidence type="ECO:0000256" key="9">
    <source>
        <dbReference type="ARBA" id="ARBA00023136"/>
    </source>
</evidence>
<evidence type="ECO:0000256" key="5">
    <source>
        <dbReference type="ARBA" id="ARBA00022692"/>
    </source>
</evidence>
<dbReference type="Pfam" id="PF07715">
    <property type="entry name" value="Plug"/>
    <property type="match status" value="1"/>
</dbReference>
<keyword evidence="3" id="KW-1134">Transmembrane beta strand</keyword>
<sequence length="671" mass="74269">MGRQDVTALAGQVPSLQVNQYSPTVTVFNVRGVSQNDFADSQEAPIAFYNDEVYIGALGAISGQTFDLDRIEILRGPQGTLFGRNATGGLVQIVTAKPTRQLEGFATVTVGSHGQIATEGAISGPLTDSIRARLSVTSNHHGGYIDNDFGPDRGGARFYGGRFQIEADVGSSGKLSVKLEGLRNDRERSAGAYSHVSTGVTSDGLGFALASNEDFWGTCAGCDATGYKDADGDPFTGSYNYDARFNRKYWSANVRYEQDFGDVNFVSITNYQDLKKTYSEDADISPNSIFIYTTDQDLYQMSQEFRISGDSDKFNWVAGAYGLKIRTDNIYNANLLDSFGINEVYGGRQTTESLAVFGQGEYFLMDEISLVLGARYSWDWKKFDFTHTEFYADGSAPSVFQFNPATNPALAKQKFDNYSYKIQVNLHPTDDALVYFGVNRGTKSGGFGVQAFQPINPNTIPFDEEILTNYEAGFKVSLFDKKVNLNGSVFYYDYQNYQAFSIVGLSQFVGNKPAEVVGAELELQVRPTRGLFLSGFLTKLNTQVKDIVLPSGRMVDRVMPQAPSLSLGGMVRYEFPVGPGALSMQTDWKYDSSQYFSTFNAPIDREPSRVVGNVRVAYATDDDHWEVAAFVNNVTDREYRVYNLDLSSTFGFSQQTFARPRWFGGSVKYNF</sequence>
<evidence type="ECO:0000256" key="2">
    <source>
        <dbReference type="ARBA" id="ARBA00022448"/>
    </source>
</evidence>
<keyword evidence="15" id="KW-1185">Reference proteome</keyword>
<keyword evidence="8 11" id="KW-0798">TonB box</keyword>
<keyword evidence="7" id="KW-0406">Ion transport</keyword>
<dbReference type="AlphaFoldDB" id="A0A086PBC7"/>
<evidence type="ECO:0000259" key="12">
    <source>
        <dbReference type="Pfam" id="PF00593"/>
    </source>
</evidence>
<evidence type="ECO:0000256" key="8">
    <source>
        <dbReference type="ARBA" id="ARBA00023077"/>
    </source>
</evidence>
<dbReference type="GO" id="GO:0006826">
    <property type="term" value="P:iron ion transport"/>
    <property type="evidence" value="ECO:0007669"/>
    <property type="project" value="UniProtKB-KW"/>
</dbReference>
<dbReference type="STRING" id="76947.GCA_002080435_01086"/>
<comment type="similarity">
    <text evidence="11">Belongs to the TonB-dependent receptor family.</text>
</comment>
<keyword evidence="6" id="KW-0408">Iron</keyword>
<dbReference type="eggNOG" id="COG4773">
    <property type="taxonomic scope" value="Bacteria"/>
</dbReference>
<evidence type="ECO:0000256" key="4">
    <source>
        <dbReference type="ARBA" id="ARBA00022496"/>
    </source>
</evidence>
<dbReference type="Proteomes" id="UP000024284">
    <property type="component" value="Unassembled WGS sequence"/>
</dbReference>
<reference evidence="14" key="1">
    <citation type="submission" date="2014-08" db="EMBL/GenBank/DDBJ databases">
        <title>Draft genome sequences of Sphingobium herbicidovorans.</title>
        <authorList>
            <person name="Gan H.M."/>
            <person name="Gan H.Y."/>
            <person name="Savka M.A."/>
        </authorList>
    </citation>
    <scope>NUCLEOTIDE SEQUENCE [LARGE SCALE GENOMIC DNA]</scope>
    <source>
        <strain evidence="14">NBRC 16415</strain>
    </source>
</reference>
<evidence type="ECO:0000256" key="1">
    <source>
        <dbReference type="ARBA" id="ARBA00004571"/>
    </source>
</evidence>
<evidence type="ECO:0000313" key="15">
    <source>
        <dbReference type="Proteomes" id="UP000024284"/>
    </source>
</evidence>
<keyword evidence="9 11" id="KW-0472">Membrane</keyword>
<dbReference type="InterPro" id="IPR036942">
    <property type="entry name" value="Beta-barrel_TonB_sf"/>
</dbReference>
<evidence type="ECO:0000256" key="7">
    <source>
        <dbReference type="ARBA" id="ARBA00023065"/>
    </source>
</evidence>
<dbReference type="InterPro" id="IPR000531">
    <property type="entry name" value="Beta-barrel_TonB"/>
</dbReference>
<gene>
    <name evidence="14" type="ORF">BV98_001900</name>
</gene>
<organism evidence="14 15">
    <name type="scientific">Sphingobium herbicidovorans (strain ATCC 700291 / DSM 11019 / CCUG 56400 / KCTC 2939 / LMG 18315 / NBRC 16415 / MH)</name>
    <name type="common">Sphingomonas herbicidovorans</name>
    <dbReference type="NCBI Taxonomy" id="1219045"/>
    <lineage>
        <taxon>Bacteria</taxon>
        <taxon>Pseudomonadati</taxon>
        <taxon>Pseudomonadota</taxon>
        <taxon>Alphaproteobacteria</taxon>
        <taxon>Sphingomonadales</taxon>
        <taxon>Sphingomonadaceae</taxon>
        <taxon>Sphingobium</taxon>
    </lineage>
</organism>